<feature type="domain" description="Amidohydrolase-related" evidence="1">
    <location>
        <begin position="77"/>
        <end position="424"/>
    </location>
</feature>
<dbReference type="InterPro" id="IPR011059">
    <property type="entry name" value="Metal-dep_hydrolase_composite"/>
</dbReference>
<dbReference type="PROSITE" id="PS51257">
    <property type="entry name" value="PROKAR_LIPOPROTEIN"/>
    <property type="match status" value="1"/>
</dbReference>
<dbReference type="GO" id="GO:0016810">
    <property type="term" value="F:hydrolase activity, acting on carbon-nitrogen (but not peptide) bonds"/>
    <property type="evidence" value="ECO:0007669"/>
    <property type="project" value="InterPro"/>
</dbReference>
<dbReference type="Gene3D" id="2.30.40.10">
    <property type="entry name" value="Urease, subunit C, domain 1"/>
    <property type="match status" value="1"/>
</dbReference>
<name>A0A1M7Z5T7_9BACT</name>
<keyword evidence="3" id="KW-1185">Reference proteome</keyword>
<dbReference type="SUPFAM" id="SSF51338">
    <property type="entry name" value="Composite domain of metallo-dependent hydrolases"/>
    <property type="match status" value="1"/>
</dbReference>
<dbReference type="PANTHER" id="PTHR43135:SF3">
    <property type="entry name" value="ALPHA-D-RIBOSE 1-METHYLPHOSPHONATE 5-TRIPHOSPHATE DIPHOSPHATASE"/>
    <property type="match status" value="1"/>
</dbReference>
<gene>
    <name evidence="2" type="ORF">SAMN04488108_0710</name>
</gene>
<dbReference type="PANTHER" id="PTHR43135">
    <property type="entry name" value="ALPHA-D-RIBOSE 1-METHYLPHOSPHONATE 5-TRIPHOSPHATE DIPHOSPHATASE"/>
    <property type="match status" value="1"/>
</dbReference>
<dbReference type="STRING" id="1073327.SAMN04488108_0710"/>
<dbReference type="Gene3D" id="3.30.110.90">
    <property type="entry name" value="Amidohydrolase"/>
    <property type="match status" value="1"/>
</dbReference>
<dbReference type="Pfam" id="PF01979">
    <property type="entry name" value="Amidohydro_1"/>
    <property type="match status" value="1"/>
</dbReference>
<dbReference type="SUPFAM" id="SSF51556">
    <property type="entry name" value="Metallo-dependent hydrolases"/>
    <property type="match status" value="1"/>
</dbReference>
<dbReference type="Gene3D" id="1.20.58.520">
    <property type="entry name" value="Amidohydrolase"/>
    <property type="match status" value="1"/>
</dbReference>
<reference evidence="3" key="1">
    <citation type="submission" date="2016-12" db="EMBL/GenBank/DDBJ databases">
        <authorList>
            <person name="Varghese N."/>
            <person name="Submissions S."/>
        </authorList>
    </citation>
    <scope>NUCLEOTIDE SEQUENCE [LARGE SCALE GENOMIC DNA]</scope>
    <source>
        <strain evidence="3">DSM 25035</strain>
    </source>
</reference>
<evidence type="ECO:0000259" key="1">
    <source>
        <dbReference type="Pfam" id="PF01979"/>
    </source>
</evidence>
<proteinExistence type="predicted"/>
<dbReference type="InterPro" id="IPR006680">
    <property type="entry name" value="Amidohydro-rel"/>
</dbReference>
<dbReference type="Gene3D" id="3.40.50.10910">
    <property type="entry name" value="Amidohydrolase"/>
    <property type="match status" value="1"/>
</dbReference>
<protein>
    <submittedName>
        <fullName evidence="2">Imidazolonepropionase</fullName>
    </submittedName>
</protein>
<dbReference type="Proteomes" id="UP000184609">
    <property type="component" value="Unassembled WGS sequence"/>
</dbReference>
<sequence length="449" mass="50448">MKKHLIIGLCILSFSCQKETETYDLKISSVGIIDIQHNQVISDQTILINDDRIIKIIATSEAATSQGKQEIDGKDHFIMPGLWDNHVHFGGAEYIDENEQLLPLYLSLGVTSVRDAAGDISLDVLKWRNEIQSGQRLGPELYTSGPKLEGKESIWPGDLEIETEEELELALDSLQQLQVDFIKITDNALQPELFLKAVKESSIRGWSVSAHIPSQLELFDLADAGLTTIEHLGYITRIKADSEAKTLKNLEKLRDLGTGIVPTLLISDNIAYWEPGKFEQDTMLDYLGPKLKESYSWRIERLKNDSPESRQNRVESFEAATEMLPLIQQSGMKIYAGTDAGYLNSYDYPGWAIHLELEKMVQYGLTPQQALTASVINGPSYFKLDSYGSVSAGKIANLLILKANPLEDIKNTRAIESVIFKGKVFDRDSLDQIQKKIKDWVDEKEKSIQ</sequence>
<dbReference type="OrthoDB" id="9797498at2"/>
<dbReference type="InterPro" id="IPR051781">
    <property type="entry name" value="Metallo-dep_Hydrolase"/>
</dbReference>
<dbReference type="EMBL" id="FRXN01000001">
    <property type="protein sequence ID" value="SHO60307.1"/>
    <property type="molecule type" value="Genomic_DNA"/>
</dbReference>
<organism evidence="2 3">
    <name type="scientific">Algoriphagus zhangzhouensis</name>
    <dbReference type="NCBI Taxonomy" id="1073327"/>
    <lineage>
        <taxon>Bacteria</taxon>
        <taxon>Pseudomonadati</taxon>
        <taxon>Bacteroidota</taxon>
        <taxon>Cytophagia</taxon>
        <taxon>Cytophagales</taxon>
        <taxon>Cyclobacteriaceae</taxon>
        <taxon>Algoriphagus</taxon>
    </lineage>
</organism>
<accession>A0A1M7Z5T7</accession>
<evidence type="ECO:0000313" key="3">
    <source>
        <dbReference type="Proteomes" id="UP000184609"/>
    </source>
</evidence>
<dbReference type="InterPro" id="IPR032466">
    <property type="entry name" value="Metal_Hydrolase"/>
</dbReference>
<dbReference type="RefSeq" id="WP_073570351.1">
    <property type="nucleotide sequence ID" value="NZ_FRXN01000001.1"/>
</dbReference>
<dbReference type="AlphaFoldDB" id="A0A1M7Z5T7"/>
<evidence type="ECO:0000313" key="2">
    <source>
        <dbReference type="EMBL" id="SHO60307.1"/>
    </source>
</evidence>